<feature type="compositionally biased region" description="Basic and acidic residues" evidence="1">
    <location>
        <begin position="85"/>
        <end position="102"/>
    </location>
</feature>
<name>A0AA35RG94_GEOBA</name>
<dbReference type="Gene3D" id="3.40.30.10">
    <property type="entry name" value="Glutaredoxin"/>
    <property type="match status" value="1"/>
</dbReference>
<organism evidence="3 4">
    <name type="scientific">Geodia barretti</name>
    <name type="common">Barrett's horny sponge</name>
    <dbReference type="NCBI Taxonomy" id="519541"/>
    <lineage>
        <taxon>Eukaryota</taxon>
        <taxon>Metazoa</taxon>
        <taxon>Porifera</taxon>
        <taxon>Demospongiae</taxon>
        <taxon>Heteroscleromorpha</taxon>
        <taxon>Tetractinellida</taxon>
        <taxon>Astrophorina</taxon>
        <taxon>Geodiidae</taxon>
        <taxon>Geodia</taxon>
    </lineage>
</organism>
<dbReference type="InterPro" id="IPR001202">
    <property type="entry name" value="WW_dom"/>
</dbReference>
<dbReference type="SUPFAM" id="SSF51045">
    <property type="entry name" value="WW domain"/>
    <property type="match status" value="1"/>
</dbReference>
<dbReference type="CDD" id="cd00201">
    <property type="entry name" value="WW"/>
    <property type="match status" value="1"/>
</dbReference>
<evidence type="ECO:0000259" key="2">
    <source>
        <dbReference type="PROSITE" id="PS50020"/>
    </source>
</evidence>
<dbReference type="Pfam" id="PF00397">
    <property type="entry name" value="WW"/>
    <property type="match status" value="1"/>
</dbReference>
<dbReference type="Gene3D" id="2.20.70.10">
    <property type="match status" value="1"/>
</dbReference>
<protein>
    <submittedName>
        <fullName evidence="3">Polyglutamine-binding protein 1</fullName>
    </submittedName>
</protein>
<dbReference type="EMBL" id="CASHTH010001072">
    <property type="protein sequence ID" value="CAI8010925.1"/>
    <property type="molecule type" value="Genomic_DNA"/>
</dbReference>
<feature type="region of interest" description="Disordered" evidence="1">
    <location>
        <begin position="180"/>
        <end position="213"/>
    </location>
</feature>
<proteinExistence type="predicted"/>
<dbReference type="AlphaFoldDB" id="A0AA35RG94"/>
<dbReference type="PROSITE" id="PS50020">
    <property type="entry name" value="WW_DOMAIN_2"/>
    <property type="match status" value="1"/>
</dbReference>
<comment type="caution">
    <text evidence="3">The sequence shown here is derived from an EMBL/GenBank/DDBJ whole genome shotgun (WGS) entry which is preliminary data.</text>
</comment>
<evidence type="ECO:0000313" key="4">
    <source>
        <dbReference type="Proteomes" id="UP001174909"/>
    </source>
</evidence>
<feature type="domain" description="WW" evidence="2">
    <location>
        <begin position="47"/>
        <end position="81"/>
    </location>
</feature>
<dbReference type="InterPro" id="IPR036020">
    <property type="entry name" value="WW_dom_sf"/>
</dbReference>
<keyword evidence="4" id="KW-1185">Reference proteome</keyword>
<sequence>MPLPPELQARLSKRGLLKQKGEDGESVGGKEESATVSKPAVDYAETLVLPPNWKKVLDEKMGHPYFWNTKTGEVSWHLPPGTKTVSEKKPQAKPQPEPEPKPKPKPPPKVQMPTVTVSKSEAVEKQFKEKTNRPAPYKISNKPRRYKPPSDDIDPMDPAAYSNIARGTWSSGLERGIEAKTGVDSTASGPLFQMRPYPSPGAILKMNQEKSAS</sequence>
<evidence type="ECO:0000313" key="3">
    <source>
        <dbReference type="EMBL" id="CAI8010925.1"/>
    </source>
</evidence>
<feature type="compositionally biased region" description="Basic and acidic residues" evidence="1">
    <location>
        <begin position="19"/>
        <end position="33"/>
    </location>
</feature>
<feature type="region of interest" description="Disordered" evidence="1">
    <location>
        <begin position="69"/>
        <end position="159"/>
    </location>
</feature>
<feature type="region of interest" description="Disordered" evidence="1">
    <location>
        <begin position="12"/>
        <end position="37"/>
    </location>
</feature>
<accession>A0AA35RG94</accession>
<evidence type="ECO:0000256" key="1">
    <source>
        <dbReference type="SAM" id="MobiDB-lite"/>
    </source>
</evidence>
<gene>
    <name evidence="3" type="ORF">GBAR_LOCUS7125</name>
</gene>
<feature type="compositionally biased region" description="Basic and acidic residues" evidence="1">
    <location>
        <begin position="121"/>
        <end position="132"/>
    </location>
</feature>
<reference evidence="3" key="1">
    <citation type="submission" date="2023-03" db="EMBL/GenBank/DDBJ databases">
        <authorList>
            <person name="Steffen K."/>
            <person name="Cardenas P."/>
        </authorList>
    </citation>
    <scope>NUCLEOTIDE SEQUENCE</scope>
</reference>
<dbReference type="SMART" id="SM00456">
    <property type="entry name" value="WW"/>
    <property type="match status" value="1"/>
</dbReference>
<dbReference type="Proteomes" id="UP001174909">
    <property type="component" value="Unassembled WGS sequence"/>
</dbReference>